<proteinExistence type="predicted"/>
<dbReference type="AlphaFoldDB" id="A0A9D4Z758"/>
<gene>
    <name evidence="2" type="ORF">GOP47_0022755</name>
</gene>
<organism evidence="2 3">
    <name type="scientific">Adiantum capillus-veneris</name>
    <name type="common">Maidenhair fern</name>
    <dbReference type="NCBI Taxonomy" id="13818"/>
    <lineage>
        <taxon>Eukaryota</taxon>
        <taxon>Viridiplantae</taxon>
        <taxon>Streptophyta</taxon>
        <taxon>Embryophyta</taxon>
        <taxon>Tracheophyta</taxon>
        <taxon>Polypodiopsida</taxon>
        <taxon>Polypodiidae</taxon>
        <taxon>Polypodiales</taxon>
        <taxon>Pteridineae</taxon>
        <taxon>Pteridaceae</taxon>
        <taxon>Vittarioideae</taxon>
        <taxon>Adiantum</taxon>
    </lineage>
</organism>
<dbReference type="Proteomes" id="UP000886520">
    <property type="component" value="Chromosome 22"/>
</dbReference>
<keyword evidence="3" id="KW-1185">Reference proteome</keyword>
<reference evidence="2" key="1">
    <citation type="submission" date="2021-01" db="EMBL/GenBank/DDBJ databases">
        <title>Adiantum capillus-veneris genome.</title>
        <authorList>
            <person name="Fang Y."/>
            <person name="Liao Q."/>
        </authorList>
    </citation>
    <scope>NUCLEOTIDE SEQUENCE</scope>
    <source>
        <strain evidence="2">H3</strain>
        <tissue evidence="2">Leaf</tissue>
    </source>
</reference>
<sequence>MRLRKIVSAPTDKAVVKKGSTVEKGKGTRKDTKTSKRNDEKPYIEVVNGGKQVTLCRAEPPCASHSTLMEKRSRMMEHLKKLSPRMFSHTVVVMLCQRLHSWVQEILCLPVAN</sequence>
<evidence type="ECO:0000256" key="1">
    <source>
        <dbReference type="SAM" id="MobiDB-lite"/>
    </source>
</evidence>
<protein>
    <submittedName>
        <fullName evidence="2">Uncharacterized protein</fullName>
    </submittedName>
</protein>
<feature type="compositionally biased region" description="Basic and acidic residues" evidence="1">
    <location>
        <begin position="20"/>
        <end position="39"/>
    </location>
</feature>
<dbReference type="EMBL" id="JABFUD020000022">
    <property type="protein sequence ID" value="KAI5062216.1"/>
    <property type="molecule type" value="Genomic_DNA"/>
</dbReference>
<accession>A0A9D4Z758</accession>
<evidence type="ECO:0000313" key="2">
    <source>
        <dbReference type="EMBL" id="KAI5062216.1"/>
    </source>
</evidence>
<name>A0A9D4Z758_ADICA</name>
<evidence type="ECO:0000313" key="3">
    <source>
        <dbReference type="Proteomes" id="UP000886520"/>
    </source>
</evidence>
<comment type="caution">
    <text evidence="2">The sequence shown here is derived from an EMBL/GenBank/DDBJ whole genome shotgun (WGS) entry which is preliminary data.</text>
</comment>
<feature type="region of interest" description="Disordered" evidence="1">
    <location>
        <begin position="1"/>
        <end position="39"/>
    </location>
</feature>